<evidence type="ECO:0000256" key="1">
    <source>
        <dbReference type="SAM" id="Phobius"/>
    </source>
</evidence>
<feature type="transmembrane region" description="Helical" evidence="1">
    <location>
        <begin position="71"/>
        <end position="88"/>
    </location>
</feature>
<keyword evidence="1" id="KW-0812">Transmembrane</keyword>
<sequence length="162" mass="17723">MHDRSAGAIRLVAFIEAFKGVLAVAAASGLLLLLHRDLRTVAEHLVHHLHLNPASREPQVFIDFAAHLQNGRLALLSAGAAAYALVRFAEAYGLFRERAWAEWLSAGSGAIYLPFEVLALVRHMHWLDVATLTANVAVVAIMVRALWRRRRAAAPGLPLRVG</sequence>
<dbReference type="RefSeq" id="WP_058643740.1">
    <property type="nucleotide sequence ID" value="NZ_LDSL01000139.1"/>
</dbReference>
<evidence type="ECO:0000313" key="2">
    <source>
        <dbReference type="EMBL" id="KTT15635.1"/>
    </source>
</evidence>
<organism evidence="2 3">
    <name type="scientific">Pseudacidovorax intermedius</name>
    <dbReference type="NCBI Taxonomy" id="433924"/>
    <lineage>
        <taxon>Bacteria</taxon>
        <taxon>Pseudomonadati</taxon>
        <taxon>Pseudomonadota</taxon>
        <taxon>Betaproteobacteria</taxon>
        <taxon>Burkholderiales</taxon>
        <taxon>Comamonadaceae</taxon>
        <taxon>Pseudacidovorax</taxon>
    </lineage>
</organism>
<feature type="transmembrane region" description="Helical" evidence="1">
    <location>
        <begin position="100"/>
        <end position="120"/>
    </location>
</feature>
<dbReference type="EMBL" id="LDSL01000139">
    <property type="protein sequence ID" value="KTT15635.1"/>
    <property type="molecule type" value="Genomic_DNA"/>
</dbReference>
<comment type="caution">
    <text evidence="2">The sequence shown here is derived from an EMBL/GenBank/DDBJ whole genome shotgun (WGS) entry which is preliminary data.</text>
</comment>
<keyword evidence="1" id="KW-1133">Transmembrane helix</keyword>
<proteinExistence type="predicted"/>
<reference evidence="2 3" key="1">
    <citation type="journal article" date="2016" name="Front. Microbiol.">
        <title>Genomic Resource of Rice Seed Associated Bacteria.</title>
        <authorList>
            <person name="Midha S."/>
            <person name="Bansal K."/>
            <person name="Sharma S."/>
            <person name="Kumar N."/>
            <person name="Patil P.P."/>
            <person name="Chaudhry V."/>
            <person name="Patil P.B."/>
        </authorList>
    </citation>
    <scope>NUCLEOTIDE SEQUENCE [LARGE SCALE GENOMIC DNA]</scope>
    <source>
        <strain evidence="2 3">NS331</strain>
    </source>
</reference>
<dbReference type="Pfam" id="PF09900">
    <property type="entry name" value="DUF2127"/>
    <property type="match status" value="1"/>
</dbReference>
<feature type="transmembrane region" description="Helical" evidence="1">
    <location>
        <begin position="126"/>
        <end position="147"/>
    </location>
</feature>
<gene>
    <name evidence="2" type="ORF">NS331_20185</name>
</gene>
<dbReference type="Proteomes" id="UP000072741">
    <property type="component" value="Unassembled WGS sequence"/>
</dbReference>
<protein>
    <recommendedName>
        <fullName evidence="4">DUF2127 domain-containing protein</fullName>
    </recommendedName>
</protein>
<dbReference type="OrthoDB" id="121772at2"/>
<accession>A0A147GNK1</accession>
<feature type="transmembrane region" description="Helical" evidence="1">
    <location>
        <begin position="12"/>
        <end position="34"/>
    </location>
</feature>
<dbReference type="PATRIC" id="fig|433924.3.peg.1056"/>
<keyword evidence="1" id="KW-0472">Membrane</keyword>
<evidence type="ECO:0008006" key="4">
    <source>
        <dbReference type="Google" id="ProtNLM"/>
    </source>
</evidence>
<dbReference type="InterPro" id="IPR021125">
    <property type="entry name" value="DUF2127"/>
</dbReference>
<evidence type="ECO:0000313" key="3">
    <source>
        <dbReference type="Proteomes" id="UP000072741"/>
    </source>
</evidence>
<keyword evidence="3" id="KW-1185">Reference proteome</keyword>
<name>A0A147GNK1_9BURK</name>
<dbReference type="AlphaFoldDB" id="A0A147GNK1"/>